<dbReference type="GO" id="GO:0016787">
    <property type="term" value="F:hydrolase activity"/>
    <property type="evidence" value="ECO:0007669"/>
    <property type="project" value="UniProtKB-KW"/>
</dbReference>
<evidence type="ECO:0000313" key="3">
    <source>
        <dbReference type="Proteomes" id="UP001143330"/>
    </source>
</evidence>
<protein>
    <submittedName>
        <fullName evidence="2">Alpha/beta hydrolase</fullName>
    </submittedName>
</protein>
<dbReference type="InterPro" id="IPR029058">
    <property type="entry name" value="AB_hydrolase_fold"/>
</dbReference>
<dbReference type="SUPFAM" id="SSF53474">
    <property type="entry name" value="alpha/beta-Hydrolases"/>
    <property type="match status" value="1"/>
</dbReference>
<sequence length="363" mass="39818">MPSIDRKTSALPLLFTAGLLTAAPALAQSPGQPEPITIRAQGSFTVGGTVATAPGTFDPLKPLQPAGQTFHGDHLYTFYQVPVNPRKYPIVMWHGAGQFSKTWETTPDGREGFQNIFLRRHFATYVIDQPRRGNAGRSTIEATIKPTPDEQFWFGQFRLGIWPDYFDGVQFDRKPETLDQYFRQMTPNTGPFDAGLISDSVSALFAKIGPGILMTHSQSGGPGWLTAIKSRNVKAIVAFEPGSGFVFPQGELPKPVPTSFDTLEGTPVPMADFLALTKVPILIFYGDNIPAAPTEVPTQDAWRGRLEMARLWRDTVNKHGGQVSLVHLPEIGIRGNTHFPFSDLNNVEIADQVSQFLAAKGLD</sequence>
<dbReference type="AlphaFoldDB" id="A0A9W6JYK2"/>
<name>A0A9W6JYK2_9HYPH</name>
<keyword evidence="3" id="KW-1185">Reference proteome</keyword>
<feature type="chain" id="PRO_5040977385" evidence="1">
    <location>
        <begin position="28"/>
        <end position="363"/>
    </location>
</feature>
<dbReference type="EMBL" id="BSFM01000017">
    <property type="protein sequence ID" value="GLK85612.1"/>
    <property type="molecule type" value="Genomic_DNA"/>
</dbReference>
<feature type="signal peptide" evidence="1">
    <location>
        <begin position="1"/>
        <end position="27"/>
    </location>
</feature>
<keyword evidence="1" id="KW-0732">Signal</keyword>
<dbReference type="CDD" id="cd12810">
    <property type="entry name" value="Esterase_713_like-3"/>
    <property type="match status" value="1"/>
</dbReference>
<dbReference type="Proteomes" id="UP001143330">
    <property type="component" value="Unassembled WGS sequence"/>
</dbReference>
<gene>
    <name evidence="2" type="ORF">GCM10017653_36820</name>
</gene>
<reference evidence="2" key="1">
    <citation type="journal article" date="2014" name="Int. J. Syst. Evol. Microbiol.">
        <title>Complete genome sequence of Corynebacterium casei LMG S-19264T (=DSM 44701T), isolated from a smear-ripened cheese.</title>
        <authorList>
            <consortium name="US DOE Joint Genome Institute (JGI-PGF)"/>
            <person name="Walter F."/>
            <person name="Albersmeier A."/>
            <person name="Kalinowski J."/>
            <person name="Ruckert C."/>
        </authorList>
    </citation>
    <scope>NUCLEOTIDE SEQUENCE</scope>
    <source>
        <strain evidence="2">VKM B-2789</strain>
    </source>
</reference>
<reference evidence="2" key="2">
    <citation type="submission" date="2023-01" db="EMBL/GenBank/DDBJ databases">
        <authorList>
            <person name="Sun Q."/>
            <person name="Evtushenko L."/>
        </authorList>
    </citation>
    <scope>NUCLEOTIDE SEQUENCE</scope>
    <source>
        <strain evidence="2">VKM B-2789</strain>
    </source>
</reference>
<comment type="caution">
    <text evidence="2">The sequence shown here is derived from an EMBL/GenBank/DDBJ whole genome shotgun (WGS) entry which is preliminary data.</text>
</comment>
<evidence type="ECO:0000256" key="1">
    <source>
        <dbReference type="SAM" id="SignalP"/>
    </source>
</evidence>
<evidence type="ECO:0000313" key="2">
    <source>
        <dbReference type="EMBL" id="GLK85612.1"/>
    </source>
</evidence>
<dbReference type="Gene3D" id="3.40.50.1820">
    <property type="entry name" value="alpha/beta hydrolase"/>
    <property type="match status" value="1"/>
</dbReference>
<keyword evidence="2" id="KW-0378">Hydrolase</keyword>
<organism evidence="2 3">
    <name type="scientific">Ancylobacter defluvii</name>
    <dbReference type="NCBI Taxonomy" id="1282440"/>
    <lineage>
        <taxon>Bacteria</taxon>
        <taxon>Pseudomonadati</taxon>
        <taxon>Pseudomonadota</taxon>
        <taxon>Alphaproteobacteria</taxon>
        <taxon>Hyphomicrobiales</taxon>
        <taxon>Xanthobacteraceae</taxon>
        <taxon>Ancylobacter</taxon>
    </lineage>
</organism>
<proteinExistence type="predicted"/>
<accession>A0A9W6JYK2</accession>
<dbReference type="RefSeq" id="WP_213359252.1">
    <property type="nucleotide sequence ID" value="NZ_BSFM01000017.1"/>
</dbReference>